<dbReference type="GeneID" id="83543570"/>
<dbReference type="InterPro" id="IPR036737">
    <property type="entry name" value="OmpA-like_sf"/>
</dbReference>
<dbReference type="Pfam" id="PF04355">
    <property type="entry name" value="BamE"/>
    <property type="match status" value="1"/>
</dbReference>
<feature type="domain" description="OmpA-like" evidence="7">
    <location>
        <begin position="129"/>
        <end position="255"/>
    </location>
</feature>
<dbReference type="PANTHER" id="PTHR30329">
    <property type="entry name" value="STATOR ELEMENT OF FLAGELLAR MOTOR COMPLEX"/>
    <property type="match status" value="1"/>
</dbReference>
<evidence type="ECO:0000259" key="7">
    <source>
        <dbReference type="PROSITE" id="PS51123"/>
    </source>
</evidence>
<dbReference type="AlphaFoldDB" id="A0A1H7VWH8"/>
<dbReference type="InterPro" id="IPR006664">
    <property type="entry name" value="OMP_bac"/>
</dbReference>
<evidence type="ECO:0000313" key="11">
    <source>
        <dbReference type="Proteomes" id="UP001224812"/>
    </source>
</evidence>
<feature type="signal peptide" evidence="6">
    <location>
        <begin position="1"/>
        <end position="20"/>
    </location>
</feature>
<dbReference type="InterPro" id="IPR007450">
    <property type="entry name" value="BamE_dom"/>
</dbReference>
<dbReference type="CDD" id="cd07185">
    <property type="entry name" value="OmpA_C-like"/>
    <property type="match status" value="1"/>
</dbReference>
<dbReference type="InterPro" id="IPR050330">
    <property type="entry name" value="Bact_OuterMem_StrucFunc"/>
</dbReference>
<dbReference type="InterPro" id="IPR037873">
    <property type="entry name" value="BamE-like"/>
</dbReference>
<gene>
    <name evidence="8" type="ORF">QJT92_03440</name>
    <name evidence="9" type="ORF">SAMN05444853_10611</name>
</gene>
<evidence type="ECO:0000313" key="8">
    <source>
        <dbReference type="EMBL" id="MDP8084985.1"/>
    </source>
</evidence>
<evidence type="ECO:0000256" key="6">
    <source>
        <dbReference type="SAM" id="SignalP"/>
    </source>
</evidence>
<dbReference type="Pfam" id="PF00691">
    <property type="entry name" value="OmpA"/>
    <property type="match status" value="1"/>
</dbReference>
<dbReference type="PROSITE" id="PS51257">
    <property type="entry name" value="PROKAR_LIPOPROTEIN"/>
    <property type="match status" value="1"/>
</dbReference>
<dbReference type="Gene3D" id="3.30.1330.60">
    <property type="entry name" value="OmpA-like domain"/>
    <property type="match status" value="1"/>
</dbReference>
<evidence type="ECO:0000256" key="2">
    <source>
        <dbReference type="ARBA" id="ARBA00022729"/>
    </source>
</evidence>
<evidence type="ECO:0000256" key="4">
    <source>
        <dbReference type="ARBA" id="ARBA00023237"/>
    </source>
</evidence>
<dbReference type="RefSeq" id="WP_090921049.1">
    <property type="nucleotide sequence ID" value="NZ_CP016180.1"/>
</dbReference>
<reference evidence="8 11" key="3">
    <citation type="journal article" date="2023" name="Front. Microbiol.">
        <title>Phylogeography and host specificity of Pasteurellaceae pathogenic to sea-farmed fish in the north-east Atlantic.</title>
        <authorList>
            <person name="Gulla S."/>
            <person name="Colquhoun D.J."/>
            <person name="Olsen A.B."/>
            <person name="Spilsberg B."/>
            <person name="Lagesen K."/>
            <person name="Aakesson C.P."/>
            <person name="Strom S."/>
            <person name="Manji F."/>
            <person name="Birkbeck T.H."/>
            <person name="Nilsen H.K."/>
        </authorList>
    </citation>
    <scope>NUCLEOTIDE SEQUENCE [LARGE SCALE GENOMIC DNA]</scope>
    <source>
        <strain evidence="8 11">VIO11850</strain>
    </source>
</reference>
<feature type="chain" id="PRO_5011685851" evidence="6">
    <location>
        <begin position="21"/>
        <end position="255"/>
    </location>
</feature>
<proteinExistence type="predicted"/>
<dbReference type="InterPro" id="IPR006665">
    <property type="entry name" value="OmpA-like"/>
</dbReference>
<dbReference type="OrthoDB" id="1149075at2"/>
<dbReference type="Proteomes" id="UP001224812">
    <property type="component" value="Unassembled WGS sequence"/>
</dbReference>
<dbReference type="PANTHER" id="PTHR30329:SF21">
    <property type="entry name" value="LIPOPROTEIN YIAD-RELATED"/>
    <property type="match status" value="1"/>
</dbReference>
<keyword evidence="2 6" id="KW-0732">Signal</keyword>
<dbReference type="SUPFAM" id="SSF103088">
    <property type="entry name" value="OmpA-like"/>
    <property type="match status" value="1"/>
</dbReference>
<keyword evidence="4" id="KW-0998">Cell outer membrane</keyword>
<reference evidence="9" key="1">
    <citation type="submission" date="2016-10" db="EMBL/GenBank/DDBJ databases">
        <authorList>
            <person name="de Groot N.N."/>
        </authorList>
    </citation>
    <scope>NUCLEOTIDE SEQUENCE [LARGE SCALE GENOMIC DNA]</scope>
    <source>
        <strain evidence="9">DSM 24204</strain>
    </source>
</reference>
<protein>
    <submittedName>
        <fullName evidence="8">OmpA family protein</fullName>
    </submittedName>
    <submittedName>
        <fullName evidence="9">SmpA / OmlA family protein</fullName>
    </submittedName>
</protein>
<dbReference type="Proteomes" id="UP000198883">
    <property type="component" value="Unassembled WGS sequence"/>
</dbReference>
<evidence type="ECO:0000313" key="9">
    <source>
        <dbReference type="EMBL" id="SEM13530.1"/>
    </source>
</evidence>
<dbReference type="Gene3D" id="3.30.1450.10">
    <property type="match status" value="1"/>
</dbReference>
<reference evidence="10" key="2">
    <citation type="submission" date="2016-10" db="EMBL/GenBank/DDBJ databases">
        <authorList>
            <person name="Varghese N."/>
            <person name="Submissions S."/>
        </authorList>
    </citation>
    <scope>NUCLEOTIDE SEQUENCE [LARGE SCALE GENOMIC DNA]</scope>
    <source>
        <strain evidence="10">DSM 24204</strain>
    </source>
</reference>
<dbReference type="STRING" id="97481.SAMN05444853_10611"/>
<dbReference type="GO" id="GO:0009279">
    <property type="term" value="C:cell outer membrane"/>
    <property type="evidence" value="ECO:0007669"/>
    <property type="project" value="UniProtKB-SubCell"/>
</dbReference>
<accession>A0A1H7VWH8</accession>
<organism evidence="9 10">
    <name type="scientific">Phocoenobacter skyensis</name>
    <dbReference type="NCBI Taxonomy" id="97481"/>
    <lineage>
        <taxon>Bacteria</taxon>
        <taxon>Pseudomonadati</taxon>
        <taxon>Pseudomonadota</taxon>
        <taxon>Gammaproteobacteria</taxon>
        <taxon>Pasteurellales</taxon>
        <taxon>Pasteurellaceae</taxon>
        <taxon>Phocoenobacter</taxon>
    </lineage>
</organism>
<evidence type="ECO:0000256" key="5">
    <source>
        <dbReference type="PROSITE-ProRule" id="PRU00473"/>
    </source>
</evidence>
<dbReference type="PROSITE" id="PS51123">
    <property type="entry name" value="OMPA_2"/>
    <property type="match status" value="1"/>
</dbReference>
<keyword evidence="11" id="KW-1185">Reference proteome</keyword>
<dbReference type="PRINTS" id="PR01021">
    <property type="entry name" value="OMPADOMAIN"/>
</dbReference>
<dbReference type="EMBL" id="JASAVS010000005">
    <property type="protein sequence ID" value="MDP8084985.1"/>
    <property type="molecule type" value="Genomic_DNA"/>
</dbReference>
<evidence type="ECO:0000256" key="3">
    <source>
        <dbReference type="ARBA" id="ARBA00023136"/>
    </source>
</evidence>
<comment type="subcellular location">
    <subcellularLocation>
        <location evidence="1">Cell outer membrane</location>
    </subcellularLocation>
</comment>
<dbReference type="EMBL" id="FOBN01000006">
    <property type="protein sequence ID" value="SEM13530.1"/>
    <property type="molecule type" value="Genomic_DNA"/>
</dbReference>
<evidence type="ECO:0000256" key="1">
    <source>
        <dbReference type="ARBA" id="ARBA00004442"/>
    </source>
</evidence>
<name>A0A1H7VWH8_9PAST</name>
<evidence type="ECO:0000313" key="10">
    <source>
        <dbReference type="Proteomes" id="UP000198883"/>
    </source>
</evidence>
<sequence length="255" mass="28817">MKLLKYAGLAVGMLSLVACTSTLNDINENGALENTDATNLVWPQIDDATLPEGIFPNLGNLDRIGPGVTKKDLYYLLERPHFSEMHGAREWNYIMKFRQADRSVKVCQYKVLFDDDMVAQNFYWLPADCLTEKLNLAADALFPFNRGGVRDIKFAGKKKLNELAAYITKLGNKSTVKLVGHTDYIGRKAYNQRLSEKRARSVGRYLVMKGVNPANITTFGMGESQPVKHCRKTKKSRLVRCLAPNRRVSVEIIKR</sequence>
<keyword evidence="3 5" id="KW-0472">Membrane</keyword>